<feature type="compositionally biased region" description="Low complexity" evidence="5">
    <location>
        <begin position="192"/>
        <end position="202"/>
    </location>
</feature>
<evidence type="ECO:0000313" key="8">
    <source>
        <dbReference type="EMBL" id="CAE0473125.1"/>
    </source>
</evidence>
<dbReference type="EMBL" id="HBIO01023405">
    <property type="protein sequence ID" value="CAE0473126.1"/>
    <property type="molecule type" value="Transcribed_RNA"/>
</dbReference>
<evidence type="ECO:0000256" key="1">
    <source>
        <dbReference type="ARBA" id="ARBA00004173"/>
    </source>
</evidence>
<comment type="similarity">
    <text evidence="2">Belongs to the OXR1 family.</text>
</comment>
<dbReference type="PANTHER" id="PTHR23354:SF62">
    <property type="entry name" value="MUSTARD, ISOFORM V"/>
    <property type="match status" value="1"/>
</dbReference>
<gene>
    <name evidence="7" type="ORF">CDEB00056_LOCUS17973</name>
    <name evidence="8" type="ORF">CDEB00056_LOCUS17978</name>
    <name evidence="9" type="ORF">CDEB00056_LOCUS17979</name>
</gene>
<dbReference type="EMBL" id="HBIO01023404">
    <property type="protein sequence ID" value="CAE0473125.1"/>
    <property type="molecule type" value="Transcribed_RNA"/>
</dbReference>
<feature type="domain" description="TLDc" evidence="6">
    <location>
        <begin position="260"/>
        <end position="458"/>
    </location>
</feature>
<evidence type="ECO:0000259" key="6">
    <source>
        <dbReference type="PROSITE" id="PS51886"/>
    </source>
</evidence>
<protein>
    <recommendedName>
        <fullName evidence="4">Oxidation resistance protein 1</fullName>
    </recommendedName>
</protein>
<dbReference type="GO" id="GO:0005739">
    <property type="term" value="C:mitochondrion"/>
    <property type="evidence" value="ECO:0007669"/>
    <property type="project" value="UniProtKB-SubCell"/>
</dbReference>
<dbReference type="SMART" id="SM00584">
    <property type="entry name" value="TLDc"/>
    <property type="match status" value="1"/>
</dbReference>
<feature type="region of interest" description="Disordered" evidence="5">
    <location>
        <begin position="171"/>
        <end position="206"/>
    </location>
</feature>
<feature type="compositionally biased region" description="Low complexity" evidence="5">
    <location>
        <begin position="480"/>
        <end position="495"/>
    </location>
</feature>
<dbReference type="PROSITE" id="PS51886">
    <property type="entry name" value="TLDC"/>
    <property type="match status" value="1"/>
</dbReference>
<proteinExistence type="inferred from homology"/>
<feature type="region of interest" description="Disordered" evidence="5">
    <location>
        <begin position="480"/>
        <end position="534"/>
    </location>
</feature>
<evidence type="ECO:0000256" key="4">
    <source>
        <dbReference type="ARBA" id="ARBA00040604"/>
    </source>
</evidence>
<dbReference type="InterPro" id="IPR006571">
    <property type="entry name" value="TLDc_dom"/>
</dbReference>
<keyword evidence="3" id="KW-0496">Mitochondrion</keyword>
<evidence type="ECO:0000313" key="9">
    <source>
        <dbReference type="EMBL" id="CAE0473126.1"/>
    </source>
</evidence>
<comment type="subcellular location">
    <subcellularLocation>
        <location evidence="1">Mitochondrion</location>
    </subcellularLocation>
</comment>
<name>A0A6S8XP31_9STRA</name>
<sequence length="534" mass="59664">MMEYNHSEIKSGKTVRCKCRSTLPRSSHAFHQDQSYLGKRAGMHRNLSLTDVERVVLSRLFVDGTCNKNGSHHTKILTDEMLLSSPFVNSGNELNLEKTELHNEMFSDSEWAGTTAAPQTTDGNITERRTDNVSTLWGREELGHFVDQQQRHLDIHLSDLESQAQSGSIANRLGSVNDSDKTDITVQDDQNDGSGSSSSLSSHGDDEIRQYDSWQVLQDEYARDFGFDYKPDVSGEVCDENSQSFKIIGTSTDDIAAQPHVLSPPIMESLLSFVPDTLSCENFWLKYSLVRDGANIDTFRNYTRAAAHTILAIQTSNGEVFGSFTSSAWQIGSTYFGSGESFVWRMRHNRMDTCYSLYEKAQLESEIDIYPYSSLNSCVQLCKHDMLGVGAGEIQNKNIASNFVEECRGNEELGFAFVLQSDFLTGTTSQCATFCSPKLVSNDDGVFNVHNFEAWTLTPCTDVGDAEKMEMKKFFLSSLSSKSMSNPSNRSISSLGRPAQMKAEDSQRMFYRRLGDSDDGEIERESWASAGLHM</sequence>
<evidence type="ECO:0000313" key="7">
    <source>
        <dbReference type="EMBL" id="CAE0473120.1"/>
    </source>
</evidence>
<accession>A0A6S8XP31</accession>
<dbReference type="PANTHER" id="PTHR23354">
    <property type="entry name" value="NUCLEOLAR PROTEIN 7/ESTROGEN RECEPTOR COACTIVATOR-RELATED"/>
    <property type="match status" value="1"/>
</dbReference>
<organism evidence="9">
    <name type="scientific">Chaetoceros debilis</name>
    <dbReference type="NCBI Taxonomy" id="122233"/>
    <lineage>
        <taxon>Eukaryota</taxon>
        <taxon>Sar</taxon>
        <taxon>Stramenopiles</taxon>
        <taxon>Ochrophyta</taxon>
        <taxon>Bacillariophyta</taxon>
        <taxon>Coscinodiscophyceae</taxon>
        <taxon>Chaetocerotophycidae</taxon>
        <taxon>Chaetocerotales</taxon>
        <taxon>Chaetocerotaceae</taxon>
        <taxon>Chaetoceros</taxon>
    </lineage>
</organism>
<reference evidence="9" key="1">
    <citation type="submission" date="2021-01" db="EMBL/GenBank/DDBJ databases">
        <authorList>
            <person name="Corre E."/>
            <person name="Pelletier E."/>
            <person name="Niang G."/>
            <person name="Scheremetjew M."/>
            <person name="Finn R."/>
            <person name="Kale V."/>
            <person name="Holt S."/>
            <person name="Cochrane G."/>
            <person name="Meng A."/>
            <person name="Brown T."/>
            <person name="Cohen L."/>
        </authorList>
    </citation>
    <scope>NUCLEOTIDE SEQUENCE</scope>
    <source>
        <strain evidence="9">MM31A-1</strain>
    </source>
</reference>
<evidence type="ECO:0000256" key="5">
    <source>
        <dbReference type="SAM" id="MobiDB-lite"/>
    </source>
</evidence>
<evidence type="ECO:0000256" key="2">
    <source>
        <dbReference type="ARBA" id="ARBA00009540"/>
    </source>
</evidence>
<dbReference type="Pfam" id="PF07534">
    <property type="entry name" value="TLD"/>
    <property type="match status" value="1"/>
</dbReference>
<dbReference type="AlphaFoldDB" id="A0A6S8XP31"/>
<evidence type="ECO:0000256" key="3">
    <source>
        <dbReference type="ARBA" id="ARBA00023128"/>
    </source>
</evidence>
<dbReference type="EMBL" id="HBIO01023399">
    <property type="protein sequence ID" value="CAE0473120.1"/>
    <property type="molecule type" value="Transcribed_RNA"/>
</dbReference>